<dbReference type="PROSITE" id="PS50294">
    <property type="entry name" value="WD_REPEATS_REGION"/>
    <property type="match status" value="4"/>
</dbReference>
<dbReference type="AlphaFoldDB" id="A0A7S4C8Y7"/>
<keyword evidence="7" id="KW-0508">mRNA splicing</keyword>
<dbReference type="FunFam" id="2.130.10.10:FF:000034">
    <property type="entry name" value="Pre-mRNA-processing factor 17, putative"/>
    <property type="match status" value="1"/>
</dbReference>
<evidence type="ECO:0000256" key="4">
    <source>
        <dbReference type="ARBA" id="ARBA00022728"/>
    </source>
</evidence>
<evidence type="ECO:0000313" key="11">
    <source>
        <dbReference type="EMBL" id="CAE0789839.1"/>
    </source>
</evidence>
<organism evidence="11">
    <name type="scientific">Eutreptiella gymnastica</name>
    <dbReference type="NCBI Taxonomy" id="73025"/>
    <lineage>
        <taxon>Eukaryota</taxon>
        <taxon>Discoba</taxon>
        <taxon>Euglenozoa</taxon>
        <taxon>Euglenida</taxon>
        <taxon>Spirocuta</taxon>
        <taxon>Euglenophyceae</taxon>
        <taxon>Eutreptiales</taxon>
        <taxon>Eutreptiaceae</taxon>
        <taxon>Eutreptiella</taxon>
    </lineage>
</organism>
<dbReference type="GO" id="GO:0003729">
    <property type="term" value="F:mRNA binding"/>
    <property type="evidence" value="ECO:0007669"/>
    <property type="project" value="TreeGrafter"/>
</dbReference>
<keyword evidence="4" id="KW-0747">Spliceosome</keyword>
<feature type="repeat" description="WD" evidence="10">
    <location>
        <begin position="344"/>
        <end position="377"/>
    </location>
</feature>
<proteinExistence type="predicted"/>
<dbReference type="GO" id="GO:0005840">
    <property type="term" value="C:ribosome"/>
    <property type="evidence" value="ECO:0007669"/>
    <property type="project" value="UniProtKB-KW"/>
</dbReference>
<dbReference type="InterPro" id="IPR036322">
    <property type="entry name" value="WD40_repeat_dom_sf"/>
</dbReference>
<evidence type="ECO:0000256" key="9">
    <source>
        <dbReference type="ARBA" id="ARBA00068146"/>
    </source>
</evidence>
<evidence type="ECO:0000256" key="1">
    <source>
        <dbReference type="ARBA" id="ARBA00004123"/>
    </source>
</evidence>
<dbReference type="InterPro" id="IPR015943">
    <property type="entry name" value="WD40/YVTN_repeat-like_dom_sf"/>
</dbReference>
<evidence type="ECO:0000256" key="6">
    <source>
        <dbReference type="ARBA" id="ARBA00022980"/>
    </source>
</evidence>
<dbReference type="Gene3D" id="2.130.10.10">
    <property type="entry name" value="YVTN repeat-like/Quinoprotein amine dehydrogenase"/>
    <property type="match status" value="1"/>
</dbReference>
<dbReference type="PRINTS" id="PR00320">
    <property type="entry name" value="GPROTEINBRPT"/>
</dbReference>
<protein>
    <recommendedName>
        <fullName evidence="9">Pre-mRNA-processing factor 17</fullName>
    </recommendedName>
</protein>
<dbReference type="InterPro" id="IPR001680">
    <property type="entry name" value="WD40_rpt"/>
</dbReference>
<evidence type="ECO:0000256" key="10">
    <source>
        <dbReference type="PROSITE-ProRule" id="PRU00221"/>
    </source>
</evidence>
<dbReference type="Pfam" id="PF00400">
    <property type="entry name" value="WD40"/>
    <property type="match status" value="5"/>
</dbReference>
<dbReference type="InterPro" id="IPR020472">
    <property type="entry name" value="WD40_PAC1"/>
</dbReference>
<keyword evidence="8" id="KW-0539">Nucleus</keyword>
<keyword evidence="6" id="KW-0689">Ribosomal protein</keyword>
<evidence type="ECO:0000256" key="5">
    <source>
        <dbReference type="ARBA" id="ARBA00022737"/>
    </source>
</evidence>
<dbReference type="EMBL" id="HBJA01003041">
    <property type="protein sequence ID" value="CAE0789839.1"/>
    <property type="molecule type" value="Transcribed_RNA"/>
</dbReference>
<evidence type="ECO:0000256" key="2">
    <source>
        <dbReference type="ARBA" id="ARBA00022574"/>
    </source>
</evidence>
<dbReference type="PROSITE" id="PS50082">
    <property type="entry name" value="WD_REPEATS_2"/>
    <property type="match status" value="4"/>
</dbReference>
<keyword evidence="3" id="KW-0507">mRNA processing</keyword>
<keyword evidence="6" id="KW-0687">Ribonucleoprotein</keyword>
<dbReference type="GO" id="GO:0071013">
    <property type="term" value="C:catalytic step 2 spliceosome"/>
    <property type="evidence" value="ECO:0007669"/>
    <property type="project" value="InterPro"/>
</dbReference>
<evidence type="ECO:0000256" key="8">
    <source>
        <dbReference type="ARBA" id="ARBA00023242"/>
    </source>
</evidence>
<dbReference type="GO" id="GO:0000398">
    <property type="term" value="P:mRNA splicing, via spliceosome"/>
    <property type="evidence" value="ECO:0007669"/>
    <property type="project" value="InterPro"/>
</dbReference>
<feature type="repeat" description="WD" evidence="10">
    <location>
        <begin position="82"/>
        <end position="116"/>
    </location>
</feature>
<evidence type="ECO:0000256" key="3">
    <source>
        <dbReference type="ARBA" id="ARBA00022664"/>
    </source>
</evidence>
<reference evidence="11" key="1">
    <citation type="submission" date="2021-01" db="EMBL/GenBank/DDBJ databases">
        <authorList>
            <person name="Corre E."/>
            <person name="Pelletier E."/>
            <person name="Niang G."/>
            <person name="Scheremetjew M."/>
            <person name="Finn R."/>
            <person name="Kale V."/>
            <person name="Holt S."/>
            <person name="Cochrane G."/>
            <person name="Meng A."/>
            <person name="Brown T."/>
            <person name="Cohen L."/>
        </authorList>
    </citation>
    <scope>NUCLEOTIDE SEQUENCE</scope>
    <source>
        <strain evidence="11">CCMP1594</strain>
    </source>
</reference>
<name>A0A7S4C8Y7_9EUGL</name>
<dbReference type="CDD" id="cd00200">
    <property type="entry name" value="WD40"/>
    <property type="match status" value="1"/>
</dbReference>
<dbReference type="PROSITE" id="PS00678">
    <property type="entry name" value="WD_REPEATS_1"/>
    <property type="match status" value="1"/>
</dbReference>
<keyword evidence="2 10" id="KW-0853">WD repeat</keyword>
<dbReference type="PANTHER" id="PTHR43979">
    <property type="entry name" value="PRE-MRNA-PROCESSING FACTOR 17"/>
    <property type="match status" value="1"/>
</dbReference>
<sequence length="377" mass="43090">MVARKEGNALSLEGDEDREGLTVYFEEDEKRGVRIARYEAIEPKSLLHRKEIYDYQGRSFLHDPLRDSDLPSFIPKKTLHTYTGHNKGVQCIRWFPPHGHLLLSGGLDGKVKLWDVCAQRDVIQTYIGHAKAVKDLCFSNDGARFVSAGFDRFMREWDTETGAVLGTYTTGKQPHVVKIHPDDGKQSIFLVGMGDKKIVQWDTRSGVITQEYDQHLGPVNTIQFIDNNSKFVTTGDDKTVRVWEWDIPFAIKYMADPGMHSMPTCTVHPSGKYIAYQSMDNQIKIYTGGERFRPYSKKTFKGHVSSGYACQVAWSPDGKYLCCGDGEGFVWFWEWKSSKIVKKIKFHEKVCIGLLWHPVEQSRMASCSWDATVKLWD</sequence>
<dbReference type="InterPro" id="IPR019775">
    <property type="entry name" value="WD40_repeat_CS"/>
</dbReference>
<keyword evidence="5" id="KW-0677">Repeat</keyword>
<gene>
    <name evidence="11" type="ORF">EGYM00163_LOCUS953</name>
</gene>
<dbReference type="SUPFAM" id="SSF50978">
    <property type="entry name" value="WD40 repeat-like"/>
    <property type="match status" value="1"/>
</dbReference>
<feature type="repeat" description="WD" evidence="10">
    <location>
        <begin position="126"/>
        <end position="167"/>
    </location>
</feature>
<dbReference type="SMART" id="SM00320">
    <property type="entry name" value="WD40"/>
    <property type="match status" value="7"/>
</dbReference>
<feature type="repeat" description="WD" evidence="10">
    <location>
        <begin position="212"/>
        <end position="244"/>
    </location>
</feature>
<comment type="subcellular location">
    <subcellularLocation>
        <location evidence="1">Nucleus</location>
    </subcellularLocation>
</comment>
<accession>A0A7S4C8Y7</accession>
<dbReference type="InterPro" id="IPR032847">
    <property type="entry name" value="PRPF17"/>
</dbReference>
<evidence type="ECO:0000256" key="7">
    <source>
        <dbReference type="ARBA" id="ARBA00023187"/>
    </source>
</evidence>
<dbReference type="PANTHER" id="PTHR43979:SF1">
    <property type="entry name" value="PRE-MRNA-PROCESSING FACTOR 17"/>
    <property type="match status" value="1"/>
</dbReference>